<evidence type="ECO:0000313" key="6">
    <source>
        <dbReference type="Proteomes" id="UP000671862"/>
    </source>
</evidence>
<dbReference type="InterPro" id="IPR036388">
    <property type="entry name" value="WH-like_DNA-bd_sf"/>
</dbReference>
<dbReference type="PANTHER" id="PTHR38445:SF7">
    <property type="entry name" value="GNTR-FAMILY TRANSCRIPTIONAL REGULATOR"/>
    <property type="match status" value="1"/>
</dbReference>
<keyword evidence="6" id="KW-1185">Reference proteome</keyword>
<name>A0ABX7S4B0_9BACT</name>
<dbReference type="CDD" id="cd07377">
    <property type="entry name" value="WHTH_GntR"/>
    <property type="match status" value="1"/>
</dbReference>
<dbReference type="EMBL" id="CP071446">
    <property type="protein sequence ID" value="QTA37271.1"/>
    <property type="molecule type" value="Genomic_DNA"/>
</dbReference>
<keyword evidence="2" id="KW-0238">DNA-binding</keyword>
<dbReference type="PANTHER" id="PTHR38445">
    <property type="entry name" value="HTH-TYPE TRANSCRIPTIONAL REPRESSOR YTRA"/>
    <property type="match status" value="1"/>
</dbReference>
<evidence type="ECO:0000313" key="5">
    <source>
        <dbReference type="EMBL" id="QTA37271.1"/>
    </source>
</evidence>
<keyword evidence="3" id="KW-0804">Transcription</keyword>
<reference evidence="5 6" key="1">
    <citation type="submission" date="2021-03" db="EMBL/GenBank/DDBJ databases">
        <title>Thermosipho ferrireducens sp.nov., an anaerobic thermophilic iron-reducing bacterium isolated from a deep-sea hydrothermal sulfide deposits.</title>
        <authorList>
            <person name="Zeng X."/>
            <person name="Chen Y."/>
            <person name="Shao Z."/>
        </authorList>
    </citation>
    <scope>NUCLEOTIDE SEQUENCE [LARGE SCALE GENOMIC DNA]</scope>
    <source>
        <strain evidence="5 6">JL129W03</strain>
    </source>
</reference>
<evidence type="ECO:0000256" key="3">
    <source>
        <dbReference type="ARBA" id="ARBA00023163"/>
    </source>
</evidence>
<dbReference type="InterPro" id="IPR036390">
    <property type="entry name" value="WH_DNA-bd_sf"/>
</dbReference>
<evidence type="ECO:0000259" key="4">
    <source>
        <dbReference type="PROSITE" id="PS50949"/>
    </source>
</evidence>
<dbReference type="Pfam" id="PF00392">
    <property type="entry name" value="GntR"/>
    <property type="match status" value="1"/>
</dbReference>
<dbReference type="Gene3D" id="1.10.10.10">
    <property type="entry name" value="Winged helix-like DNA-binding domain superfamily/Winged helix DNA-binding domain"/>
    <property type="match status" value="1"/>
</dbReference>
<dbReference type="InterPro" id="IPR000524">
    <property type="entry name" value="Tscrpt_reg_HTH_GntR"/>
</dbReference>
<keyword evidence="1" id="KW-0805">Transcription regulation</keyword>
<protein>
    <submittedName>
        <fullName evidence="5">GntR family transcriptional regulator</fullName>
    </submittedName>
</protein>
<dbReference type="SMART" id="SM00345">
    <property type="entry name" value="HTH_GNTR"/>
    <property type="match status" value="1"/>
</dbReference>
<organism evidence="5 6">
    <name type="scientific">Thermosipho ferrireducens</name>
    <dbReference type="NCBI Taxonomy" id="2571116"/>
    <lineage>
        <taxon>Bacteria</taxon>
        <taxon>Thermotogati</taxon>
        <taxon>Thermotogota</taxon>
        <taxon>Thermotogae</taxon>
        <taxon>Thermotogales</taxon>
        <taxon>Fervidobacteriaceae</taxon>
        <taxon>Thermosipho</taxon>
    </lineage>
</organism>
<dbReference type="Proteomes" id="UP000671862">
    <property type="component" value="Chromosome"/>
</dbReference>
<sequence length="126" mass="14371">MWFSIDFSSHIPIYRQIAEKIKLMIIQGELKKGDFVPSIRNLAGDIGVNLNTVSRAYRELVREGVLRSIRGEGYIVNAESFESFEFSIIKELEEILKKCKQAGITYEEVLSLVSKYYGRDLDDSSG</sequence>
<dbReference type="SUPFAM" id="SSF46785">
    <property type="entry name" value="Winged helix' DNA-binding domain"/>
    <property type="match status" value="1"/>
</dbReference>
<dbReference type="RefSeq" id="WP_207565996.1">
    <property type="nucleotide sequence ID" value="NZ_CP071446.1"/>
</dbReference>
<feature type="domain" description="HTH gntR-type" evidence="4">
    <location>
        <begin position="11"/>
        <end position="79"/>
    </location>
</feature>
<gene>
    <name evidence="5" type="ORF">JYK00_05875</name>
</gene>
<accession>A0ABX7S4B0</accession>
<evidence type="ECO:0000256" key="2">
    <source>
        <dbReference type="ARBA" id="ARBA00023125"/>
    </source>
</evidence>
<dbReference type="PROSITE" id="PS50949">
    <property type="entry name" value="HTH_GNTR"/>
    <property type="match status" value="1"/>
</dbReference>
<proteinExistence type="predicted"/>
<evidence type="ECO:0000256" key="1">
    <source>
        <dbReference type="ARBA" id="ARBA00023015"/>
    </source>
</evidence>